<evidence type="ECO:0008006" key="3">
    <source>
        <dbReference type="Google" id="ProtNLM"/>
    </source>
</evidence>
<sequence length="93" mass="9981">MKKLHLKGVPTNEGARLLGRRVMAAYGGIVPVAATAMKLSATTIMRLIDGEIVPGEELVADVARATGDRITRAHWRMEPLGGWFDADIVNIAA</sequence>
<accession>A0AAW3TS10</accession>
<keyword evidence="2" id="KW-1185">Reference proteome</keyword>
<proteinExistence type="predicted"/>
<evidence type="ECO:0000313" key="2">
    <source>
        <dbReference type="Proteomes" id="UP000528945"/>
    </source>
</evidence>
<dbReference type="Proteomes" id="UP000528945">
    <property type="component" value="Unassembled WGS sequence"/>
</dbReference>
<protein>
    <recommendedName>
        <fullName evidence="3">XRE family transcriptional regulator</fullName>
    </recommendedName>
</protein>
<gene>
    <name evidence="1" type="ORF">GGR47_001526</name>
</gene>
<dbReference type="AlphaFoldDB" id="A0AAW3TS10"/>
<evidence type="ECO:0000313" key="1">
    <source>
        <dbReference type="EMBL" id="MBB3875291.1"/>
    </source>
</evidence>
<name>A0AAW3TS10_9SPHN</name>
<comment type="caution">
    <text evidence="1">The sequence shown here is derived from an EMBL/GenBank/DDBJ whole genome shotgun (WGS) entry which is preliminary data.</text>
</comment>
<dbReference type="RefSeq" id="WP_147036058.1">
    <property type="nucleotide sequence ID" value="NZ_JACIDB010000002.1"/>
</dbReference>
<dbReference type="EMBL" id="JACIDB010000002">
    <property type="protein sequence ID" value="MBB3875291.1"/>
    <property type="molecule type" value="Genomic_DNA"/>
</dbReference>
<organism evidence="1 2">
    <name type="scientific">Sphingomonas aquatilis</name>
    <dbReference type="NCBI Taxonomy" id="93063"/>
    <lineage>
        <taxon>Bacteria</taxon>
        <taxon>Pseudomonadati</taxon>
        <taxon>Pseudomonadota</taxon>
        <taxon>Alphaproteobacteria</taxon>
        <taxon>Sphingomonadales</taxon>
        <taxon>Sphingomonadaceae</taxon>
        <taxon>Sphingomonas</taxon>
    </lineage>
</organism>
<reference evidence="1 2" key="1">
    <citation type="submission" date="2020-08" db="EMBL/GenBank/DDBJ databases">
        <title>Genomic Encyclopedia of Type Strains, Phase IV (KMG-IV): sequencing the most valuable type-strain genomes for metagenomic binning, comparative biology and taxonomic classification.</title>
        <authorList>
            <person name="Goeker M."/>
        </authorList>
    </citation>
    <scope>NUCLEOTIDE SEQUENCE [LARGE SCALE GENOMIC DNA]</scope>
    <source>
        <strain evidence="1 2">DSM 15581</strain>
    </source>
</reference>